<dbReference type="GO" id="GO:1990904">
    <property type="term" value="C:ribonucleoprotein complex"/>
    <property type="evidence" value="ECO:0007669"/>
    <property type="project" value="UniProtKB-KW"/>
</dbReference>
<evidence type="ECO:0000313" key="4">
    <source>
        <dbReference type="Proteomes" id="UP000308489"/>
    </source>
</evidence>
<dbReference type="KEGG" id="hhw:NCTC503_02417"/>
<dbReference type="InterPro" id="IPR041985">
    <property type="entry name" value="Ribosomal_eL14_KOW"/>
</dbReference>
<evidence type="ECO:0000313" key="3">
    <source>
        <dbReference type="EMBL" id="VTQ94972.1"/>
    </source>
</evidence>
<dbReference type="SUPFAM" id="SSF50104">
    <property type="entry name" value="Translation proteins SH3-like domain"/>
    <property type="match status" value="1"/>
</dbReference>
<evidence type="ECO:0000256" key="2">
    <source>
        <dbReference type="ARBA" id="ARBA00023274"/>
    </source>
</evidence>
<dbReference type="AlphaFoldDB" id="A0A4U9RRQ3"/>
<dbReference type="CDD" id="cd06088">
    <property type="entry name" value="KOW_RPL14"/>
    <property type="match status" value="1"/>
</dbReference>
<dbReference type="OrthoDB" id="1683515at2"/>
<proteinExistence type="predicted"/>
<keyword evidence="2" id="KW-0687">Ribonucleoprotein</keyword>
<sequence>METDNPLGQVVYSKVGRDSDNYYVIIDVLNDDYVYIVDGRLRKIEKPKKKRCKHLIFTGIFSEEIRASILNGKNISNSKIKKILDTIANKEV</sequence>
<accession>A0A4U9RRQ3</accession>
<reference evidence="3 4" key="1">
    <citation type="submission" date="2019-05" db="EMBL/GenBank/DDBJ databases">
        <authorList>
            <consortium name="Pathogen Informatics"/>
        </authorList>
    </citation>
    <scope>NUCLEOTIDE SEQUENCE [LARGE SCALE GENOMIC DNA]</scope>
    <source>
        <strain evidence="3 4">NCTC503</strain>
    </source>
</reference>
<dbReference type="Gene3D" id="2.30.30.30">
    <property type="match status" value="1"/>
</dbReference>
<dbReference type="InterPro" id="IPR014722">
    <property type="entry name" value="Rib_uL2_dom2"/>
</dbReference>
<dbReference type="RefSeq" id="WP_138210945.1">
    <property type="nucleotide sequence ID" value="NZ_CBCRUQ010000002.1"/>
</dbReference>
<protein>
    <submittedName>
        <fullName evidence="3">50S ribosomal protein L14</fullName>
    </submittedName>
</protein>
<keyword evidence="4" id="KW-1185">Reference proteome</keyword>
<evidence type="ECO:0000256" key="1">
    <source>
        <dbReference type="ARBA" id="ARBA00022980"/>
    </source>
</evidence>
<organism evidence="3 4">
    <name type="scientific">Hathewaya histolytica</name>
    <name type="common">Clostridium histolyticum</name>
    <dbReference type="NCBI Taxonomy" id="1498"/>
    <lineage>
        <taxon>Bacteria</taxon>
        <taxon>Bacillati</taxon>
        <taxon>Bacillota</taxon>
        <taxon>Clostridia</taxon>
        <taxon>Eubacteriales</taxon>
        <taxon>Clostridiaceae</taxon>
        <taxon>Hathewaya</taxon>
    </lineage>
</organism>
<dbReference type="InterPro" id="IPR008991">
    <property type="entry name" value="Translation_prot_SH3-like_sf"/>
</dbReference>
<dbReference type="EMBL" id="LR590481">
    <property type="protein sequence ID" value="VTQ94972.1"/>
    <property type="molecule type" value="Genomic_DNA"/>
</dbReference>
<keyword evidence="1 3" id="KW-0689">Ribosomal protein</keyword>
<name>A0A4U9RRQ3_HATHI</name>
<dbReference type="GO" id="GO:0005840">
    <property type="term" value="C:ribosome"/>
    <property type="evidence" value="ECO:0007669"/>
    <property type="project" value="UniProtKB-KW"/>
</dbReference>
<dbReference type="Proteomes" id="UP000308489">
    <property type="component" value="Chromosome 1"/>
</dbReference>
<gene>
    <name evidence="3" type="ORF">NCTC503_02417</name>
</gene>